<proteinExistence type="predicted"/>
<dbReference type="EMBL" id="BAABME010000579">
    <property type="protein sequence ID" value="GAA0143934.1"/>
    <property type="molecule type" value="Genomic_DNA"/>
</dbReference>
<dbReference type="PANTHER" id="PTHR11439">
    <property type="entry name" value="GAG-POL-RELATED RETROTRANSPOSON"/>
    <property type="match status" value="1"/>
</dbReference>
<comment type="caution">
    <text evidence="1">The sequence shown here is derived from an EMBL/GenBank/DDBJ whole genome shotgun (WGS) entry which is preliminary data.</text>
</comment>
<accession>A0AAV3NX77</accession>
<dbReference type="Proteomes" id="UP001454036">
    <property type="component" value="Unassembled WGS sequence"/>
</dbReference>
<gene>
    <name evidence="1" type="ORF">LIER_04502</name>
</gene>
<sequence>MHHPTTTNLCVVKRILKYLTRTIHQGIFITAATSFSISTYSDGDWAGCPATRRSISGYRVLFSGNIVSWLKLCNLPRITM</sequence>
<keyword evidence="2" id="KW-1185">Reference proteome</keyword>
<evidence type="ECO:0000313" key="2">
    <source>
        <dbReference type="Proteomes" id="UP001454036"/>
    </source>
</evidence>
<reference evidence="1 2" key="1">
    <citation type="submission" date="2024-01" db="EMBL/GenBank/DDBJ databases">
        <title>The complete chloroplast genome sequence of Lithospermum erythrorhizon: insights into the phylogenetic relationship among Boraginaceae species and the maternal lineages of purple gromwells.</title>
        <authorList>
            <person name="Okada T."/>
            <person name="Watanabe K."/>
        </authorList>
    </citation>
    <scope>NUCLEOTIDE SEQUENCE [LARGE SCALE GENOMIC DNA]</scope>
</reference>
<dbReference type="AlphaFoldDB" id="A0AAV3NX77"/>
<organism evidence="1 2">
    <name type="scientific">Lithospermum erythrorhizon</name>
    <name type="common">Purple gromwell</name>
    <name type="synonym">Lithospermum officinale var. erythrorhizon</name>
    <dbReference type="NCBI Taxonomy" id="34254"/>
    <lineage>
        <taxon>Eukaryota</taxon>
        <taxon>Viridiplantae</taxon>
        <taxon>Streptophyta</taxon>
        <taxon>Embryophyta</taxon>
        <taxon>Tracheophyta</taxon>
        <taxon>Spermatophyta</taxon>
        <taxon>Magnoliopsida</taxon>
        <taxon>eudicotyledons</taxon>
        <taxon>Gunneridae</taxon>
        <taxon>Pentapetalae</taxon>
        <taxon>asterids</taxon>
        <taxon>lamiids</taxon>
        <taxon>Boraginales</taxon>
        <taxon>Boraginaceae</taxon>
        <taxon>Boraginoideae</taxon>
        <taxon>Lithospermeae</taxon>
        <taxon>Lithospermum</taxon>
    </lineage>
</organism>
<name>A0AAV3NX77_LITER</name>
<evidence type="ECO:0000313" key="1">
    <source>
        <dbReference type="EMBL" id="GAA0143934.1"/>
    </source>
</evidence>
<protein>
    <submittedName>
        <fullName evidence="1">Uncharacterized protein</fullName>
    </submittedName>
</protein>
<dbReference type="PANTHER" id="PTHR11439:SF455">
    <property type="entry name" value="RLK (RECEPTOR-LIKE PROTEIN KINASE) 8, PUTATIVE-RELATED"/>
    <property type="match status" value="1"/>
</dbReference>